<dbReference type="PANTHER" id="PTHR15741">
    <property type="entry name" value="BASIC HELIX-LOOP-HELIX ZIP TRANSCRIPTION FACTOR"/>
    <property type="match status" value="1"/>
</dbReference>
<evidence type="ECO:0000256" key="5">
    <source>
        <dbReference type="ARBA" id="ARBA00023242"/>
    </source>
</evidence>
<name>A0A914H9P4_GLORO</name>
<feature type="region of interest" description="Disordered" evidence="6">
    <location>
        <begin position="444"/>
        <end position="468"/>
    </location>
</feature>
<keyword evidence="4" id="KW-0804">Transcription</keyword>
<dbReference type="PROSITE" id="PS50888">
    <property type="entry name" value="BHLH"/>
    <property type="match status" value="1"/>
</dbReference>
<dbReference type="InterPro" id="IPR011598">
    <property type="entry name" value="bHLH_dom"/>
</dbReference>
<organism evidence="8 9">
    <name type="scientific">Globodera rostochiensis</name>
    <name type="common">Golden nematode worm</name>
    <name type="synonym">Heterodera rostochiensis</name>
    <dbReference type="NCBI Taxonomy" id="31243"/>
    <lineage>
        <taxon>Eukaryota</taxon>
        <taxon>Metazoa</taxon>
        <taxon>Ecdysozoa</taxon>
        <taxon>Nematoda</taxon>
        <taxon>Chromadorea</taxon>
        <taxon>Rhabditida</taxon>
        <taxon>Tylenchina</taxon>
        <taxon>Tylenchomorpha</taxon>
        <taxon>Tylenchoidea</taxon>
        <taxon>Heteroderidae</taxon>
        <taxon>Heteroderinae</taxon>
        <taxon>Globodera</taxon>
    </lineage>
</organism>
<dbReference type="GO" id="GO:0046983">
    <property type="term" value="F:protein dimerization activity"/>
    <property type="evidence" value="ECO:0007669"/>
    <property type="project" value="InterPro"/>
</dbReference>
<evidence type="ECO:0000256" key="3">
    <source>
        <dbReference type="ARBA" id="ARBA00023125"/>
    </source>
</evidence>
<evidence type="ECO:0000313" key="9">
    <source>
        <dbReference type="WBParaSite" id="Gr19_v10_g1534.t1"/>
    </source>
</evidence>
<sequence>MVKTDDFILMLEDGSGATLTTTAVFMEKMMAKRTKNVGDDGERGELLMDVENDDVARRDAWFPGSQSADTKCSSAEFDESDESGGEQNVGLRFDKNRRLSIGGRANNRPLFTESIDSELDDRRLRRQIANCNERRRMQSINAGFQALRQLLPRKDGDKMSKAAILAATAEFIHSLLKEKDKLVEENCAAITKKRRLDTEDSPKTILRGEGVGPNVIDCLRTIGNLRNSLQKETQLRMAFEKEMAELRSQLHLSTPSLTVGVLPSFPSPRSTADFSSNSSSSPSSNAPGAFLTPPSDLANKREDLLIELVRQREEQQQLFRPTPVHPSDVQLLTSVITTLASVPPSGLALQQQPDNGTVFMPTKEIPIGRNGEAPQPMALTGNHQATTTFGTTRPLFVVQQQTAGSAEEFNPAESMGADSSAATISQQNLQALVLAIQHLEGSTIASSPVQNGPPSVVTSPIDSDLVVQ</sequence>
<comment type="subcellular location">
    <subcellularLocation>
        <location evidence="1">Nucleus</location>
    </subcellularLocation>
</comment>
<feature type="region of interest" description="Disordered" evidence="6">
    <location>
        <begin position="268"/>
        <end position="296"/>
    </location>
</feature>
<dbReference type="Gene3D" id="4.10.280.10">
    <property type="entry name" value="Helix-loop-helix DNA-binding domain"/>
    <property type="match status" value="1"/>
</dbReference>
<reference evidence="9" key="1">
    <citation type="submission" date="2022-11" db="UniProtKB">
        <authorList>
            <consortium name="WormBaseParasite"/>
        </authorList>
    </citation>
    <scope>IDENTIFICATION</scope>
</reference>
<dbReference type="Proteomes" id="UP000887572">
    <property type="component" value="Unplaced"/>
</dbReference>
<evidence type="ECO:0000256" key="4">
    <source>
        <dbReference type="ARBA" id="ARBA00023163"/>
    </source>
</evidence>
<feature type="compositionally biased region" description="Polar residues" evidence="6">
    <location>
        <begin position="444"/>
        <end position="461"/>
    </location>
</feature>
<evidence type="ECO:0000256" key="6">
    <source>
        <dbReference type="SAM" id="MobiDB-lite"/>
    </source>
</evidence>
<feature type="domain" description="BHLH" evidence="7">
    <location>
        <begin position="124"/>
        <end position="175"/>
    </location>
</feature>
<keyword evidence="5" id="KW-0539">Nucleus</keyword>
<dbReference type="SUPFAM" id="SSF47459">
    <property type="entry name" value="HLH, helix-loop-helix DNA-binding domain"/>
    <property type="match status" value="1"/>
</dbReference>
<dbReference type="AlphaFoldDB" id="A0A914H9P4"/>
<dbReference type="WBParaSite" id="Gr19_v10_g1534.t1">
    <property type="protein sequence ID" value="Gr19_v10_g1534.t1"/>
    <property type="gene ID" value="Gr19_v10_g1534"/>
</dbReference>
<dbReference type="CDD" id="cd11419">
    <property type="entry name" value="bHLHzip_TFAP4"/>
    <property type="match status" value="1"/>
</dbReference>
<keyword evidence="2" id="KW-0805">Transcription regulation</keyword>
<evidence type="ECO:0000256" key="2">
    <source>
        <dbReference type="ARBA" id="ARBA00023015"/>
    </source>
</evidence>
<feature type="compositionally biased region" description="Low complexity" evidence="6">
    <location>
        <begin position="275"/>
        <end position="285"/>
    </location>
</feature>
<keyword evidence="8" id="KW-1185">Reference proteome</keyword>
<feature type="region of interest" description="Disordered" evidence="6">
    <location>
        <begin position="64"/>
        <end position="89"/>
    </location>
</feature>
<keyword evidence="3" id="KW-0238">DNA-binding</keyword>
<dbReference type="GO" id="GO:0000981">
    <property type="term" value="F:DNA-binding transcription factor activity, RNA polymerase II-specific"/>
    <property type="evidence" value="ECO:0007669"/>
    <property type="project" value="TreeGrafter"/>
</dbReference>
<dbReference type="InterPro" id="IPR036638">
    <property type="entry name" value="HLH_DNA-bd_sf"/>
</dbReference>
<protein>
    <submittedName>
        <fullName evidence="9">BHLH domain-containing protein</fullName>
    </submittedName>
</protein>
<feature type="compositionally biased region" description="Polar residues" evidence="6">
    <location>
        <begin position="64"/>
        <end position="73"/>
    </location>
</feature>
<evidence type="ECO:0000259" key="7">
    <source>
        <dbReference type="PROSITE" id="PS50888"/>
    </source>
</evidence>
<dbReference type="Pfam" id="PF00010">
    <property type="entry name" value="HLH"/>
    <property type="match status" value="1"/>
</dbReference>
<proteinExistence type="predicted"/>
<dbReference type="GO" id="GO:0005634">
    <property type="term" value="C:nucleus"/>
    <property type="evidence" value="ECO:0007669"/>
    <property type="project" value="UniProtKB-SubCell"/>
</dbReference>
<dbReference type="GO" id="GO:0000978">
    <property type="term" value="F:RNA polymerase II cis-regulatory region sequence-specific DNA binding"/>
    <property type="evidence" value="ECO:0007669"/>
    <property type="project" value="TreeGrafter"/>
</dbReference>
<dbReference type="InterPro" id="IPR052207">
    <property type="entry name" value="Max-like/E-box_TFs"/>
</dbReference>
<evidence type="ECO:0000256" key="1">
    <source>
        <dbReference type="ARBA" id="ARBA00004123"/>
    </source>
</evidence>
<dbReference type="SMART" id="SM00353">
    <property type="entry name" value="HLH"/>
    <property type="match status" value="1"/>
</dbReference>
<evidence type="ECO:0000313" key="8">
    <source>
        <dbReference type="Proteomes" id="UP000887572"/>
    </source>
</evidence>
<accession>A0A914H9P4</accession>
<dbReference type="PANTHER" id="PTHR15741:SF27">
    <property type="entry name" value="TRANSCRIPTION FACTOR AP-4"/>
    <property type="match status" value="1"/>
</dbReference>